<keyword evidence="4" id="KW-1185">Reference proteome</keyword>
<gene>
    <name evidence="3" type="ORF">EYE42_04685</name>
</gene>
<evidence type="ECO:0000313" key="3">
    <source>
        <dbReference type="EMBL" id="TBN42814.1"/>
    </source>
</evidence>
<reference evidence="3 4" key="1">
    <citation type="submission" date="2019-02" db="EMBL/GenBank/DDBJ databases">
        <title>Paracoccus subflavus sp. nov., isolated from marine sediment of the Pacific Ocean.</title>
        <authorList>
            <person name="Zhang G."/>
        </authorList>
    </citation>
    <scope>NUCLEOTIDE SEQUENCE [LARGE SCALE GENOMIC DNA]</scope>
    <source>
        <strain evidence="3 4">GY0581</strain>
    </source>
</reference>
<feature type="signal peptide" evidence="2">
    <location>
        <begin position="1"/>
        <end position="20"/>
    </location>
</feature>
<dbReference type="AlphaFoldDB" id="A0A4Q9G410"/>
<feature type="region of interest" description="Disordered" evidence="1">
    <location>
        <begin position="31"/>
        <end position="60"/>
    </location>
</feature>
<dbReference type="Proteomes" id="UP000293520">
    <property type="component" value="Unassembled WGS sequence"/>
</dbReference>
<evidence type="ECO:0000313" key="4">
    <source>
        <dbReference type="Proteomes" id="UP000293520"/>
    </source>
</evidence>
<dbReference type="OrthoDB" id="7777859at2"/>
<accession>A0A4Q9G410</accession>
<comment type="caution">
    <text evidence="3">The sequence shown here is derived from an EMBL/GenBank/DDBJ whole genome shotgun (WGS) entry which is preliminary data.</text>
</comment>
<protein>
    <submittedName>
        <fullName evidence="3">Uncharacterized protein</fullName>
    </submittedName>
</protein>
<sequence length="181" mass="17208">MFTGVVGAALLALTTVAAQADCAAEIARLTTGGETSGGGLAKDGSLAPLEEASDTASDTDAAAMDTTAAADAAAATETAAAAGMNSAAPTDGASAEGGEGIAKDGSHVPLETAGGAQPGVAMSGADAQAQQEGEPTAAEQAAEGATDSQSTREVHIQAARDALAAGDEETCMKAIEAAESA</sequence>
<feature type="compositionally biased region" description="Low complexity" evidence="1">
    <location>
        <begin position="72"/>
        <end position="82"/>
    </location>
</feature>
<evidence type="ECO:0000256" key="1">
    <source>
        <dbReference type="SAM" id="MobiDB-lite"/>
    </source>
</evidence>
<dbReference type="EMBL" id="SISK01000002">
    <property type="protein sequence ID" value="TBN42814.1"/>
    <property type="molecule type" value="Genomic_DNA"/>
</dbReference>
<name>A0A4Q9G410_9RHOB</name>
<proteinExistence type="predicted"/>
<keyword evidence="2" id="KW-0732">Signal</keyword>
<feature type="region of interest" description="Disordered" evidence="1">
    <location>
        <begin position="72"/>
        <end position="157"/>
    </location>
</feature>
<feature type="chain" id="PRO_5020559823" evidence="2">
    <location>
        <begin position="21"/>
        <end position="181"/>
    </location>
</feature>
<organism evidence="3 4">
    <name type="scientific">Paracoccus subflavus</name>
    <dbReference type="NCBI Taxonomy" id="2528244"/>
    <lineage>
        <taxon>Bacteria</taxon>
        <taxon>Pseudomonadati</taxon>
        <taxon>Pseudomonadota</taxon>
        <taxon>Alphaproteobacteria</taxon>
        <taxon>Rhodobacterales</taxon>
        <taxon>Paracoccaceae</taxon>
        <taxon>Paracoccus</taxon>
    </lineage>
</organism>
<evidence type="ECO:0000256" key="2">
    <source>
        <dbReference type="SAM" id="SignalP"/>
    </source>
</evidence>